<protein>
    <submittedName>
        <fullName evidence="4">Tetratricopeptide repeat-containing protein</fullName>
    </submittedName>
</protein>
<dbReference type="Proteomes" id="UP000184509">
    <property type="component" value="Unassembled WGS sequence"/>
</dbReference>
<dbReference type="PANTHER" id="PTHR47642">
    <property type="entry name" value="ATP-DEPENDENT DNA HELICASE"/>
    <property type="match status" value="1"/>
</dbReference>
<dbReference type="SMART" id="SM00382">
    <property type="entry name" value="AAA"/>
    <property type="match status" value="1"/>
</dbReference>
<evidence type="ECO:0000313" key="5">
    <source>
        <dbReference type="Proteomes" id="UP000184509"/>
    </source>
</evidence>
<dbReference type="InterPro" id="IPR010285">
    <property type="entry name" value="DNA_helicase_pif1-like_DEAD"/>
</dbReference>
<dbReference type="InterPro" id="IPR027417">
    <property type="entry name" value="P-loop_NTPase"/>
</dbReference>
<dbReference type="InterPro" id="IPR003593">
    <property type="entry name" value="AAA+_ATPase"/>
</dbReference>
<keyword evidence="5" id="KW-1185">Reference proteome</keyword>
<dbReference type="AlphaFoldDB" id="A0A1M5EQT0"/>
<dbReference type="Pfam" id="PF13432">
    <property type="entry name" value="TPR_16"/>
    <property type="match status" value="1"/>
</dbReference>
<proteinExistence type="predicted"/>
<name>A0A1M5EQT0_9BACE</name>
<feature type="repeat" description="TPR" evidence="1">
    <location>
        <begin position="564"/>
        <end position="597"/>
    </location>
</feature>
<organism evidence="4 5">
    <name type="scientific">Bacteroides luti</name>
    <dbReference type="NCBI Taxonomy" id="1297750"/>
    <lineage>
        <taxon>Bacteria</taxon>
        <taxon>Pseudomonadati</taxon>
        <taxon>Bacteroidota</taxon>
        <taxon>Bacteroidia</taxon>
        <taxon>Bacteroidales</taxon>
        <taxon>Bacteroidaceae</taxon>
        <taxon>Bacteroides</taxon>
    </lineage>
</organism>
<dbReference type="FunFam" id="3.40.50.300:FF:001498">
    <property type="entry name" value="ATP-dependent DNA helicase"/>
    <property type="match status" value="1"/>
</dbReference>
<keyword evidence="1" id="KW-0802">TPR repeat</keyword>
<dbReference type="SUPFAM" id="SSF48452">
    <property type="entry name" value="TPR-like"/>
    <property type="match status" value="1"/>
</dbReference>
<dbReference type="CDD" id="cd18809">
    <property type="entry name" value="SF1_C_RecD"/>
    <property type="match status" value="1"/>
</dbReference>
<evidence type="ECO:0000256" key="1">
    <source>
        <dbReference type="PROSITE-ProRule" id="PRU00339"/>
    </source>
</evidence>
<dbReference type="Gene3D" id="2.30.30.940">
    <property type="match status" value="1"/>
</dbReference>
<dbReference type="SMART" id="SM00028">
    <property type="entry name" value="TPR"/>
    <property type="match status" value="4"/>
</dbReference>
<dbReference type="STRING" id="1297750.SAMN05444405_11452"/>
<dbReference type="Gene3D" id="1.25.40.10">
    <property type="entry name" value="Tetratricopeptide repeat domain"/>
    <property type="match status" value="1"/>
</dbReference>
<dbReference type="OrthoDB" id="9763659at2"/>
<dbReference type="PROSITE" id="PS50005">
    <property type="entry name" value="TPR"/>
    <property type="match status" value="1"/>
</dbReference>
<feature type="domain" description="AAA+ ATPase" evidence="3">
    <location>
        <begin position="22"/>
        <end position="332"/>
    </location>
</feature>
<dbReference type="Gene3D" id="3.40.50.300">
    <property type="entry name" value="P-loop containing nucleotide triphosphate hydrolases"/>
    <property type="match status" value="1"/>
</dbReference>
<dbReference type="Pfam" id="PF13181">
    <property type="entry name" value="TPR_8"/>
    <property type="match status" value="1"/>
</dbReference>
<dbReference type="EMBL" id="FQTV01000014">
    <property type="protein sequence ID" value="SHF81569.1"/>
    <property type="molecule type" value="Genomic_DNA"/>
</dbReference>
<keyword evidence="2" id="KW-0175">Coiled coil</keyword>
<dbReference type="GO" id="GO:0000723">
    <property type="term" value="P:telomere maintenance"/>
    <property type="evidence" value="ECO:0007669"/>
    <property type="project" value="InterPro"/>
</dbReference>
<dbReference type="Pfam" id="PF05970">
    <property type="entry name" value="PIF1"/>
    <property type="match status" value="1"/>
</dbReference>
<dbReference type="GO" id="GO:0006281">
    <property type="term" value="P:DNA repair"/>
    <property type="evidence" value="ECO:0007669"/>
    <property type="project" value="InterPro"/>
</dbReference>
<dbReference type="InterPro" id="IPR011990">
    <property type="entry name" value="TPR-like_helical_dom_sf"/>
</dbReference>
<dbReference type="InterPro" id="IPR019734">
    <property type="entry name" value="TPR_rpt"/>
</dbReference>
<evidence type="ECO:0000259" key="3">
    <source>
        <dbReference type="SMART" id="SM00382"/>
    </source>
</evidence>
<feature type="coiled-coil region" evidence="2">
    <location>
        <begin position="504"/>
        <end position="531"/>
    </location>
</feature>
<evidence type="ECO:0000256" key="2">
    <source>
        <dbReference type="SAM" id="Coils"/>
    </source>
</evidence>
<evidence type="ECO:0000313" key="4">
    <source>
        <dbReference type="EMBL" id="SHF81569.1"/>
    </source>
</evidence>
<gene>
    <name evidence="4" type="ORF">SAMN05444405_11452</name>
</gene>
<reference evidence="4 5" key="1">
    <citation type="submission" date="2016-11" db="EMBL/GenBank/DDBJ databases">
        <authorList>
            <person name="Jaros S."/>
            <person name="Januszkiewicz K."/>
            <person name="Wedrychowicz H."/>
        </authorList>
    </citation>
    <scope>NUCLEOTIDE SEQUENCE [LARGE SCALE GENOMIC DNA]</scope>
    <source>
        <strain evidence="4 5">DSM 26991</strain>
    </source>
</reference>
<sequence>MKFTIDTDNKEFQDALNLIQYTRQSVFLTGKAGTGKSTFLKYICENTRKKHVVLAPTGIAAINAGGSTLHSFFKLPFYPLLPDDPNFSLQGGRIHEFLKYRSAHRKLIKEVELIIIDEISMVRADIIDFVDRVLRIYSHNMREPFGGKQILLVGDVYQLEPVIKNDEREILNRFYPSPFFFSARVFGEIDLVSIELKKVYRQTDKVFVSVLDHIRNNTAGAADLQLLNTRYNTRIEESEEDMYITLATRRDNVDFINEKKLAELPGDSVIFRGEITGDFPESSLPTQKDLELKVGAQIIFIKNDYERRWVNGTIGVISAIDEEGTIYVLTDDGKECDVNKDCWRNIRYVYNEKEKKIEEEELGVFTQYPIRLAWAITVHKSQGLTFSRVVVDFSGGVFAGGQAYVALSRCTSLEGIQLKKQISRGDIFVRQEIVDFATRFNNQLAIEKALKQAQADIQYAEAVKQFDNGNFEEFLEQFFLAIHSRYDIERPVVKRFIRKKLGIINKLKEENVAIKRKMEEQRANLKKYAKEYYVMGNQCITHAHDLRAALANYDKALELDPKMVDAWVRKGLTLFEDNKIPEALGCLNEAIKLSPRAFKPRYNRGKIHLQLNHIEEGIADLEKACSIKPEHDKSHELLGDAYSRVGDEEKAAIHWRIAEELRKEKDNSSN</sequence>
<dbReference type="SUPFAM" id="SSF52540">
    <property type="entry name" value="P-loop containing nucleoside triphosphate hydrolases"/>
    <property type="match status" value="2"/>
</dbReference>
<dbReference type="PANTHER" id="PTHR47642:SF7">
    <property type="entry name" value="ATP-DEPENDENT DNA HELICASE PIF1"/>
    <property type="match status" value="1"/>
</dbReference>
<accession>A0A1M5EQT0</accession>
<dbReference type="RefSeq" id="WP_073403029.1">
    <property type="nucleotide sequence ID" value="NZ_FQTV01000014.1"/>
</dbReference>
<dbReference type="GO" id="GO:0003678">
    <property type="term" value="F:DNA helicase activity"/>
    <property type="evidence" value="ECO:0007669"/>
    <property type="project" value="InterPro"/>
</dbReference>
<dbReference type="InterPro" id="IPR051055">
    <property type="entry name" value="PIF1_helicase"/>
</dbReference>